<dbReference type="GO" id="GO:0016020">
    <property type="term" value="C:membrane"/>
    <property type="evidence" value="ECO:0007669"/>
    <property type="project" value="UniProtKB-SubCell"/>
</dbReference>
<dbReference type="EMBL" id="VZUL01000006">
    <property type="protein sequence ID" value="KAB1082203.1"/>
    <property type="molecule type" value="Genomic_DNA"/>
</dbReference>
<keyword evidence="4" id="KW-0472">Membrane</keyword>
<feature type="transmembrane region" description="Helical" evidence="4">
    <location>
        <begin position="109"/>
        <end position="126"/>
    </location>
</feature>
<reference evidence="5 6" key="1">
    <citation type="submission" date="2019-09" db="EMBL/GenBank/DDBJ databases">
        <title>Genome sequencing of Ng87 strain.</title>
        <authorList>
            <person name="Karasev E.S."/>
            <person name="Andronov E."/>
        </authorList>
    </citation>
    <scope>NUCLEOTIDE SEQUENCE [LARGE SCALE GENOMIC DNA]</scope>
    <source>
        <strain evidence="5 6">Ng87</strain>
    </source>
</reference>
<protein>
    <recommendedName>
        <fullName evidence="7">Type VI secretion protein</fullName>
    </recommendedName>
</protein>
<name>A0A6A1TI72_NEOGA</name>
<evidence type="ECO:0000256" key="2">
    <source>
        <dbReference type="ARBA" id="ARBA00022692"/>
    </source>
</evidence>
<feature type="transmembrane region" description="Helical" evidence="4">
    <location>
        <begin position="132"/>
        <end position="152"/>
    </location>
</feature>
<proteinExistence type="predicted"/>
<comment type="subcellular location">
    <subcellularLocation>
        <location evidence="1">Membrane</location>
        <topology evidence="1">Multi-pass membrane protein</topology>
    </subcellularLocation>
</comment>
<keyword evidence="2 4" id="KW-0812">Transmembrane</keyword>
<dbReference type="InterPro" id="IPR007039">
    <property type="entry name" value="TrbC/VirB2"/>
</dbReference>
<dbReference type="AlphaFoldDB" id="A0A6A1TI72"/>
<keyword evidence="3 4" id="KW-1133">Transmembrane helix</keyword>
<evidence type="ECO:0000256" key="1">
    <source>
        <dbReference type="ARBA" id="ARBA00004141"/>
    </source>
</evidence>
<comment type="caution">
    <text evidence="5">The sequence shown here is derived from an EMBL/GenBank/DDBJ whole genome shotgun (WGS) entry which is preliminary data.</text>
</comment>
<evidence type="ECO:0000256" key="3">
    <source>
        <dbReference type="ARBA" id="ARBA00022989"/>
    </source>
</evidence>
<evidence type="ECO:0000313" key="6">
    <source>
        <dbReference type="Proteomes" id="UP000386575"/>
    </source>
</evidence>
<evidence type="ECO:0008006" key="7">
    <source>
        <dbReference type="Google" id="ProtNLM"/>
    </source>
</evidence>
<dbReference type="Pfam" id="PF04956">
    <property type="entry name" value="TrbC"/>
    <property type="match status" value="1"/>
</dbReference>
<gene>
    <name evidence="5" type="ORF">F4V91_33360</name>
</gene>
<dbReference type="Proteomes" id="UP000386575">
    <property type="component" value="Unassembled WGS sequence"/>
</dbReference>
<accession>A0A6A1TI72</accession>
<evidence type="ECO:0000313" key="5">
    <source>
        <dbReference type="EMBL" id="KAB1082203.1"/>
    </source>
</evidence>
<evidence type="ECO:0000256" key="4">
    <source>
        <dbReference type="SAM" id="Phobius"/>
    </source>
</evidence>
<organism evidence="5 6">
    <name type="scientific">Neorhizobium galegae</name>
    <name type="common">Rhizobium galegae</name>
    <dbReference type="NCBI Taxonomy" id="399"/>
    <lineage>
        <taxon>Bacteria</taxon>
        <taxon>Pseudomonadati</taxon>
        <taxon>Pseudomonadota</taxon>
        <taxon>Alphaproteobacteria</taxon>
        <taxon>Hyphomicrobiales</taxon>
        <taxon>Rhizobiaceae</taxon>
        <taxon>Rhizobium/Agrobacterium group</taxon>
        <taxon>Neorhizobium</taxon>
    </lineage>
</organism>
<sequence>MPRHWLPKNDAAAATLLKNRWSHWHLRLGAMNTSGTANRSTVSKLSLQHTEDFRMTICSIASRSPFKATVCLTLLTTGLALAPDFAYAQSAAPVEGILEWFVGVLQGNVARSLAIIAVCFLGFLFLTGRMAWQGAISIVIGIAIIFGAAQLVDAMKSSAGI</sequence>